<keyword evidence="5" id="KW-1185">Reference proteome</keyword>
<organism evidence="4 5">
    <name type="scientific">Microbacterium ulmi</name>
    <dbReference type="NCBI Taxonomy" id="179095"/>
    <lineage>
        <taxon>Bacteria</taxon>
        <taxon>Bacillati</taxon>
        <taxon>Actinomycetota</taxon>
        <taxon>Actinomycetes</taxon>
        <taxon>Micrococcales</taxon>
        <taxon>Microbacteriaceae</taxon>
        <taxon>Microbacterium</taxon>
    </lineage>
</organism>
<name>A0A7Y2M0R4_9MICO</name>
<dbReference type="RefSeq" id="WP_167035190.1">
    <property type="nucleotide sequence ID" value="NZ_BAAANA010000002.1"/>
</dbReference>
<evidence type="ECO:0000256" key="2">
    <source>
        <dbReference type="ARBA" id="ARBA00022448"/>
    </source>
</evidence>
<evidence type="ECO:0000256" key="1">
    <source>
        <dbReference type="ARBA" id="ARBA00008520"/>
    </source>
</evidence>
<feature type="chain" id="PRO_5038722281" evidence="3">
    <location>
        <begin position="28"/>
        <end position="426"/>
    </location>
</feature>
<dbReference type="EMBL" id="JABEMB010000007">
    <property type="protein sequence ID" value="NNH03669.1"/>
    <property type="molecule type" value="Genomic_DNA"/>
</dbReference>
<dbReference type="PANTHER" id="PTHR43649">
    <property type="entry name" value="ARABINOSE-BINDING PROTEIN-RELATED"/>
    <property type="match status" value="1"/>
</dbReference>
<evidence type="ECO:0000313" key="4">
    <source>
        <dbReference type="EMBL" id="NNH03669.1"/>
    </source>
</evidence>
<accession>A0A7Y2M0R4</accession>
<gene>
    <name evidence="4" type="ORF">HLA99_07390</name>
</gene>
<evidence type="ECO:0000256" key="3">
    <source>
        <dbReference type="SAM" id="SignalP"/>
    </source>
</evidence>
<comment type="caution">
    <text evidence="4">The sequence shown here is derived from an EMBL/GenBank/DDBJ whole genome shotgun (WGS) entry which is preliminary data.</text>
</comment>
<dbReference type="InterPro" id="IPR050490">
    <property type="entry name" value="Bact_solute-bd_prot1"/>
</dbReference>
<feature type="signal peptide" evidence="3">
    <location>
        <begin position="1"/>
        <end position="27"/>
    </location>
</feature>
<dbReference type="AlphaFoldDB" id="A0A7Y2M0R4"/>
<keyword evidence="2" id="KW-0813">Transport</keyword>
<sequence>MSAASKRSTRRRMVVLGVAAASLVLTACGGGGGGGGNTVSVLGVWSGAEQDSFLAMVAPWEEETGYTVQYTGSRDINAQITAGIASGNLPDVAGIPGPGQVKEWYDSGALQPLDFLDIDAYEASTPPGFAELGTTADDTLAGVFTKAAVKGLVFYNTGVWDGSEPATYDELNATADSLKTGDETTWCVGLESGAASGWPGTDWIESFVLRQSGPDVYDQWASGELEWTSPEIREAFEAFGEVLDNSFGGSDFIVNTNFGRAGNPLFSDPPGCLLHQQATFITDFFQNEAGATPDQYAFYRFPDVNTQFTGGVTGGGDIIGMFNDTEAARSLIEYLITPEAQQIWVERGGFLAANLDVPLDAYPDDINRKSAEILQSVEVFRFDASDTMPAAVSDAFNRAMVQFAQNQGNLDSILQSIEAARQDAAN</sequence>
<proteinExistence type="inferred from homology"/>
<evidence type="ECO:0000313" key="5">
    <source>
        <dbReference type="Proteomes" id="UP000543598"/>
    </source>
</evidence>
<comment type="similarity">
    <text evidence="1">Belongs to the bacterial solute-binding protein 1 family.</text>
</comment>
<dbReference type="InterPro" id="IPR006059">
    <property type="entry name" value="SBP"/>
</dbReference>
<dbReference type="PANTHER" id="PTHR43649:SF29">
    <property type="entry name" value="OSMOPROTECTIVE COMPOUNDS-BINDING PROTEIN GGTB"/>
    <property type="match status" value="1"/>
</dbReference>
<reference evidence="4 5" key="1">
    <citation type="submission" date="2020-05" db="EMBL/GenBank/DDBJ databases">
        <title>MicrobeNet Type strains.</title>
        <authorList>
            <person name="Nicholson A.C."/>
        </authorList>
    </citation>
    <scope>NUCLEOTIDE SEQUENCE [LARGE SCALE GENOMIC DNA]</scope>
    <source>
        <strain evidence="4 5">JCM 14282</strain>
    </source>
</reference>
<dbReference type="SUPFAM" id="SSF53850">
    <property type="entry name" value="Periplasmic binding protein-like II"/>
    <property type="match status" value="1"/>
</dbReference>
<protein>
    <submittedName>
        <fullName evidence="4">Carbohydrate ABC transporter substrate-binding protein</fullName>
    </submittedName>
</protein>
<dbReference type="Proteomes" id="UP000543598">
    <property type="component" value="Unassembled WGS sequence"/>
</dbReference>
<dbReference type="Gene3D" id="3.40.190.10">
    <property type="entry name" value="Periplasmic binding protein-like II"/>
    <property type="match status" value="2"/>
</dbReference>
<dbReference type="PROSITE" id="PS51257">
    <property type="entry name" value="PROKAR_LIPOPROTEIN"/>
    <property type="match status" value="1"/>
</dbReference>
<dbReference type="Pfam" id="PF13416">
    <property type="entry name" value="SBP_bac_8"/>
    <property type="match status" value="1"/>
</dbReference>
<keyword evidence="3" id="KW-0732">Signal</keyword>